<dbReference type="GO" id="GO:0005886">
    <property type="term" value="C:plasma membrane"/>
    <property type="evidence" value="ECO:0007669"/>
    <property type="project" value="UniProtKB-SubCell"/>
</dbReference>
<comment type="activity regulation">
    <text evidence="10">Na(+) is not transported, but it plays an essential structural role and its presence is essential for fluoride channel function.</text>
</comment>
<organism evidence="11 12">
    <name type="scientific">Acidipropionibacterium virtanenii</name>
    <dbReference type="NCBI Taxonomy" id="2057246"/>
    <lineage>
        <taxon>Bacteria</taxon>
        <taxon>Bacillati</taxon>
        <taxon>Actinomycetota</taxon>
        <taxon>Actinomycetes</taxon>
        <taxon>Propionibacteriales</taxon>
        <taxon>Propionibacteriaceae</taxon>
        <taxon>Acidipropionibacterium</taxon>
    </lineage>
</organism>
<evidence type="ECO:0000256" key="2">
    <source>
        <dbReference type="ARBA" id="ARBA00022475"/>
    </source>
</evidence>
<evidence type="ECO:0000313" key="12">
    <source>
        <dbReference type="Proteomes" id="UP000251995"/>
    </source>
</evidence>
<dbReference type="PANTHER" id="PTHR28259:SF1">
    <property type="entry name" value="FLUORIDE EXPORT PROTEIN 1-RELATED"/>
    <property type="match status" value="1"/>
</dbReference>
<dbReference type="PANTHER" id="PTHR28259">
    <property type="entry name" value="FLUORIDE EXPORT PROTEIN 1-RELATED"/>
    <property type="match status" value="1"/>
</dbReference>
<comment type="catalytic activity">
    <reaction evidence="8">
        <text>fluoride(in) = fluoride(out)</text>
        <dbReference type="Rhea" id="RHEA:76159"/>
        <dbReference type="ChEBI" id="CHEBI:17051"/>
    </reaction>
    <physiologicalReaction direction="left-to-right" evidence="8">
        <dbReference type="Rhea" id="RHEA:76160"/>
    </physiologicalReaction>
</comment>
<evidence type="ECO:0000256" key="10">
    <source>
        <dbReference type="HAMAP-Rule" id="MF_00454"/>
    </source>
</evidence>
<feature type="binding site" evidence="10">
    <location>
        <position position="73"/>
    </location>
    <ligand>
        <name>Na(+)</name>
        <dbReference type="ChEBI" id="CHEBI:29101"/>
        <note>structural</note>
    </ligand>
</feature>
<dbReference type="RefSeq" id="WP_114045626.1">
    <property type="nucleotide sequence ID" value="NZ_CP025198.1"/>
</dbReference>
<evidence type="ECO:0000256" key="4">
    <source>
        <dbReference type="ARBA" id="ARBA00022989"/>
    </source>
</evidence>
<keyword evidence="3 10" id="KW-0812">Transmembrane</keyword>
<keyword evidence="10" id="KW-0406">Ion transport</keyword>
<keyword evidence="5 10" id="KW-0472">Membrane</keyword>
<feature type="binding site" evidence="10">
    <location>
        <position position="76"/>
    </location>
    <ligand>
        <name>Na(+)</name>
        <dbReference type="ChEBI" id="CHEBI:29101"/>
        <note>structural</note>
    </ligand>
</feature>
<evidence type="ECO:0000256" key="9">
    <source>
        <dbReference type="ARBA" id="ARBA00049940"/>
    </source>
</evidence>
<keyword evidence="4 10" id="KW-1133">Transmembrane helix</keyword>
<feature type="transmembrane region" description="Helical" evidence="10">
    <location>
        <begin position="98"/>
        <end position="118"/>
    </location>
</feature>
<dbReference type="KEGG" id="acij:JS278_02670"/>
<comment type="similarity">
    <text evidence="7 10">Belongs to the fluoride channel Fluc/FEX (TC 1.A.43) family.</text>
</comment>
<comment type="subcellular location">
    <subcellularLocation>
        <location evidence="1 10">Cell membrane</location>
        <topology evidence="1 10">Multi-pass membrane protein</topology>
    </subcellularLocation>
</comment>
<sequence length="119" mass="11964">MIWLVVALAGGVGAASRFLMDTVIARHNRLNTPLGTIVINVTACFILGVATGLGLDHTMTASWTAVIGTGFCGGYSTFSTASVEGARLFLSGRARAGLVHAGGMLVLGTAAAGLGMLIG</sequence>
<evidence type="ECO:0000256" key="8">
    <source>
        <dbReference type="ARBA" id="ARBA00035585"/>
    </source>
</evidence>
<feature type="transmembrane region" description="Helical" evidence="10">
    <location>
        <begin position="30"/>
        <end position="53"/>
    </location>
</feature>
<protein>
    <recommendedName>
        <fullName evidence="10">Fluoride-specific ion channel FluC</fullName>
    </recommendedName>
</protein>
<keyword evidence="10" id="KW-0915">Sodium</keyword>
<dbReference type="Pfam" id="PF02537">
    <property type="entry name" value="CRCB"/>
    <property type="match status" value="1"/>
</dbReference>
<dbReference type="Proteomes" id="UP000251995">
    <property type="component" value="Chromosome"/>
</dbReference>
<evidence type="ECO:0000313" key="11">
    <source>
        <dbReference type="EMBL" id="AXE39806.1"/>
    </source>
</evidence>
<keyword evidence="6 10" id="KW-0407">Ion channel</keyword>
<dbReference type="GO" id="GO:0046872">
    <property type="term" value="F:metal ion binding"/>
    <property type="evidence" value="ECO:0007669"/>
    <property type="project" value="UniProtKB-KW"/>
</dbReference>
<name>A0A344UX08_9ACTN</name>
<dbReference type="OrthoDB" id="5148600at2"/>
<feature type="transmembrane region" description="Helical" evidence="10">
    <location>
        <begin position="60"/>
        <end position="78"/>
    </location>
</feature>
<keyword evidence="12" id="KW-1185">Reference proteome</keyword>
<keyword evidence="10" id="KW-0479">Metal-binding</keyword>
<evidence type="ECO:0000256" key="5">
    <source>
        <dbReference type="ARBA" id="ARBA00023136"/>
    </source>
</evidence>
<accession>A0A344UX08</accession>
<evidence type="ECO:0000256" key="7">
    <source>
        <dbReference type="ARBA" id="ARBA00035120"/>
    </source>
</evidence>
<keyword evidence="10" id="KW-0813">Transport</keyword>
<dbReference type="GO" id="GO:0140114">
    <property type="term" value="P:cellular detoxification of fluoride"/>
    <property type="evidence" value="ECO:0007669"/>
    <property type="project" value="UniProtKB-UniRule"/>
</dbReference>
<reference evidence="11 12" key="1">
    <citation type="submission" date="2017-12" db="EMBL/GenBank/DDBJ databases">
        <title>The whole genome sequence of the Acidipropionibacterium virtanenii sp. nov. type strain JS278.</title>
        <authorList>
            <person name="Laine P."/>
            <person name="Deptula P."/>
            <person name="Varmanen P."/>
            <person name="Auvinen P."/>
        </authorList>
    </citation>
    <scope>NUCLEOTIDE SEQUENCE [LARGE SCALE GENOMIC DNA]</scope>
    <source>
        <strain evidence="11 12">JS278</strain>
    </source>
</reference>
<comment type="function">
    <text evidence="9 10">Fluoride-specific ion channel. Important for reducing fluoride concentration in the cell, thus reducing its toxicity.</text>
</comment>
<dbReference type="EMBL" id="CP025198">
    <property type="protein sequence ID" value="AXE39806.1"/>
    <property type="molecule type" value="Genomic_DNA"/>
</dbReference>
<dbReference type="AlphaFoldDB" id="A0A344UX08"/>
<proteinExistence type="inferred from homology"/>
<keyword evidence="2 10" id="KW-1003">Cell membrane</keyword>
<dbReference type="HAMAP" id="MF_00454">
    <property type="entry name" value="FluC"/>
    <property type="match status" value="1"/>
</dbReference>
<evidence type="ECO:0000256" key="6">
    <source>
        <dbReference type="ARBA" id="ARBA00023303"/>
    </source>
</evidence>
<evidence type="ECO:0000256" key="3">
    <source>
        <dbReference type="ARBA" id="ARBA00022692"/>
    </source>
</evidence>
<gene>
    <name evidence="11" type="primary">crcB_1</name>
    <name evidence="10" type="synonym">crcB</name>
    <name evidence="10" type="synonym">fluC</name>
    <name evidence="11" type="ORF">JS278_02670</name>
</gene>
<dbReference type="InterPro" id="IPR003691">
    <property type="entry name" value="FluC"/>
</dbReference>
<evidence type="ECO:0000256" key="1">
    <source>
        <dbReference type="ARBA" id="ARBA00004651"/>
    </source>
</evidence>
<dbReference type="GO" id="GO:0062054">
    <property type="term" value="F:fluoride channel activity"/>
    <property type="evidence" value="ECO:0007669"/>
    <property type="project" value="UniProtKB-UniRule"/>
</dbReference>